<dbReference type="SUPFAM" id="SSF46785">
    <property type="entry name" value="Winged helix' DNA-binding domain"/>
    <property type="match status" value="1"/>
</dbReference>
<keyword evidence="3" id="KW-0859">Xylose metabolism</keyword>
<accession>A0A1C1A3D2</accession>
<dbReference type="InterPro" id="IPR043129">
    <property type="entry name" value="ATPase_NBD"/>
</dbReference>
<dbReference type="OrthoDB" id="9796533at2"/>
<dbReference type="PANTHER" id="PTHR18964:SF149">
    <property type="entry name" value="BIFUNCTIONAL UDP-N-ACETYLGLUCOSAMINE 2-EPIMERASE_N-ACETYLMANNOSAMINE KINASE"/>
    <property type="match status" value="1"/>
</dbReference>
<evidence type="ECO:0000256" key="2">
    <source>
        <dbReference type="ARBA" id="ARBA00006479"/>
    </source>
</evidence>
<dbReference type="Pfam" id="PF00480">
    <property type="entry name" value="ROK"/>
    <property type="match status" value="1"/>
</dbReference>
<dbReference type="EMBL" id="LYPC01000014">
    <property type="protein sequence ID" value="OCT15058.1"/>
    <property type="molecule type" value="Genomic_DNA"/>
</dbReference>
<organism evidence="4 5">
    <name type="scientific">Paenibacillus pectinilyticus</name>
    <dbReference type="NCBI Taxonomy" id="512399"/>
    <lineage>
        <taxon>Bacteria</taxon>
        <taxon>Bacillati</taxon>
        <taxon>Bacillota</taxon>
        <taxon>Bacilli</taxon>
        <taxon>Bacillales</taxon>
        <taxon>Paenibacillaceae</taxon>
        <taxon>Paenibacillus</taxon>
    </lineage>
</organism>
<evidence type="ECO:0000256" key="1">
    <source>
        <dbReference type="ARBA" id="ARBA00002486"/>
    </source>
</evidence>
<dbReference type="AlphaFoldDB" id="A0A1C1A3D2"/>
<dbReference type="PANTHER" id="PTHR18964">
    <property type="entry name" value="ROK (REPRESSOR, ORF, KINASE) FAMILY"/>
    <property type="match status" value="1"/>
</dbReference>
<gene>
    <name evidence="4" type="ORF">A8709_13155</name>
</gene>
<protein>
    <recommendedName>
        <fullName evidence="6">Sugar kinase</fullName>
    </recommendedName>
</protein>
<keyword evidence="3" id="KW-0119">Carbohydrate metabolism</keyword>
<name>A0A1C1A3D2_9BACL</name>
<dbReference type="InterPro" id="IPR036388">
    <property type="entry name" value="WH-like_DNA-bd_sf"/>
</dbReference>
<dbReference type="Gene3D" id="1.10.10.10">
    <property type="entry name" value="Winged helix-like DNA-binding domain superfamily/Winged helix DNA-binding domain"/>
    <property type="match status" value="1"/>
</dbReference>
<evidence type="ECO:0008006" key="6">
    <source>
        <dbReference type="Google" id="ProtNLM"/>
    </source>
</evidence>
<sequence>MGVIELTTAKVKQGTNLEDVMDMNRSLIIKLMRKRGICSRAELAHESGLNQSTITNIINEMIGWGLVVETGVIDGKKGRRSIGIKLNSELYKVIGIRLARKMICVGLYDVEGNVFGFKQLPINRGDGPEAAFNKMKELVAETIKNNAIGKVIAIGVATPGPLFRNEGRIVLMSHFPGWEKINIQEELMSMYGIPVYVEHDAKAGGLAEWWFGERNKDQGTLIYVAAGEGVGAGIVVDGTLFRGSLGMAGEIGHMSINFNGPKCECGHKGCLELYGSTSAILKELSGQHSSLPSIWSALNEGNPAVQEVVKQAAWYLAFGLVNIVNCFNPNRIILGDEFSGAGELLLDTVRKVIDEYALPDVSSKIIIELEAQNEDFMLMGAAAIAIENILIKPSLYLSCS</sequence>
<dbReference type="InterPro" id="IPR000600">
    <property type="entry name" value="ROK"/>
</dbReference>
<comment type="similarity">
    <text evidence="2">Belongs to the ROK (NagC/XylR) family.</text>
</comment>
<dbReference type="Gene3D" id="3.30.420.40">
    <property type="match status" value="2"/>
</dbReference>
<dbReference type="GO" id="GO:0042732">
    <property type="term" value="P:D-xylose metabolic process"/>
    <property type="evidence" value="ECO:0007669"/>
    <property type="project" value="UniProtKB-KW"/>
</dbReference>
<dbReference type="InterPro" id="IPR036390">
    <property type="entry name" value="WH_DNA-bd_sf"/>
</dbReference>
<dbReference type="STRING" id="512399.A8709_13155"/>
<dbReference type="SUPFAM" id="SSF53067">
    <property type="entry name" value="Actin-like ATPase domain"/>
    <property type="match status" value="1"/>
</dbReference>
<keyword evidence="5" id="KW-1185">Reference proteome</keyword>
<evidence type="ECO:0000256" key="3">
    <source>
        <dbReference type="ARBA" id="ARBA00022629"/>
    </source>
</evidence>
<evidence type="ECO:0000313" key="5">
    <source>
        <dbReference type="Proteomes" id="UP000093309"/>
    </source>
</evidence>
<dbReference type="Proteomes" id="UP000093309">
    <property type="component" value="Unassembled WGS sequence"/>
</dbReference>
<comment type="function">
    <text evidence="1">Transcriptional repressor of xylose-utilizing enzymes.</text>
</comment>
<comment type="caution">
    <text evidence="4">The sequence shown here is derived from an EMBL/GenBank/DDBJ whole genome shotgun (WGS) entry which is preliminary data.</text>
</comment>
<evidence type="ECO:0000313" key="4">
    <source>
        <dbReference type="EMBL" id="OCT15058.1"/>
    </source>
</evidence>
<reference evidence="5" key="1">
    <citation type="submission" date="2016-05" db="EMBL/GenBank/DDBJ databases">
        <title>Paenibacillus oryzae. sp. nov., isolated from the rice root.</title>
        <authorList>
            <person name="Zhang J."/>
            <person name="Zhang X."/>
        </authorList>
    </citation>
    <scope>NUCLEOTIDE SEQUENCE [LARGE SCALE GENOMIC DNA]</scope>
    <source>
        <strain evidence="5">KCTC13222</strain>
    </source>
</reference>
<proteinExistence type="inferred from homology"/>